<dbReference type="CDD" id="cd00761">
    <property type="entry name" value="Glyco_tranf_GTA_type"/>
    <property type="match status" value="1"/>
</dbReference>
<name>A0A1Y4DI24_9BACT</name>
<dbReference type="Gene3D" id="3.90.550.10">
    <property type="entry name" value="Spore Coat Polysaccharide Biosynthesis Protein SpsA, Chain A"/>
    <property type="match status" value="1"/>
</dbReference>
<dbReference type="InterPro" id="IPR001173">
    <property type="entry name" value="Glyco_trans_2-like"/>
</dbReference>
<dbReference type="AlphaFoldDB" id="A0A1Y4DI24"/>
<organism evidence="4 5">
    <name type="scientific">Candidatus Avelusimicrobium gallicola</name>
    <dbReference type="NCBI Taxonomy" id="2562704"/>
    <lineage>
        <taxon>Bacteria</taxon>
        <taxon>Pseudomonadati</taxon>
        <taxon>Elusimicrobiota</taxon>
        <taxon>Elusimicrobia</taxon>
        <taxon>Elusimicrobiales</taxon>
        <taxon>Elusimicrobiaceae</taxon>
        <taxon>Candidatus Avelusimicrobium</taxon>
    </lineage>
</organism>
<dbReference type="InterPro" id="IPR029044">
    <property type="entry name" value="Nucleotide-diphossugar_trans"/>
</dbReference>
<proteinExistence type="predicted"/>
<keyword evidence="5" id="KW-1185">Reference proteome</keyword>
<evidence type="ECO:0000256" key="2">
    <source>
        <dbReference type="ARBA" id="ARBA00022679"/>
    </source>
</evidence>
<dbReference type="Proteomes" id="UP000196368">
    <property type="component" value="Unassembled WGS sequence"/>
</dbReference>
<dbReference type="OrthoDB" id="1114838at2"/>
<dbReference type="PANTHER" id="PTHR22916:SF51">
    <property type="entry name" value="GLYCOSYLTRANSFERASE EPSH-RELATED"/>
    <property type="match status" value="1"/>
</dbReference>
<keyword evidence="2" id="KW-0808">Transferase</keyword>
<evidence type="ECO:0000313" key="4">
    <source>
        <dbReference type="EMBL" id="OUO56598.1"/>
    </source>
</evidence>
<gene>
    <name evidence="4" type="ORF">B5F75_05245</name>
</gene>
<accession>A0A1Y4DI24</accession>
<reference evidence="5" key="1">
    <citation type="submission" date="2017-04" db="EMBL/GenBank/DDBJ databases">
        <title>Function of individual gut microbiota members based on whole genome sequencing of pure cultures obtained from chicken caecum.</title>
        <authorList>
            <person name="Medvecky M."/>
            <person name="Cejkova D."/>
            <person name="Polansky O."/>
            <person name="Karasova D."/>
            <person name="Kubasova T."/>
            <person name="Cizek A."/>
            <person name="Rychlik I."/>
        </authorList>
    </citation>
    <scope>NUCLEOTIDE SEQUENCE [LARGE SCALE GENOMIC DNA]</scope>
    <source>
        <strain evidence="5">An273</strain>
    </source>
</reference>
<evidence type="ECO:0000259" key="3">
    <source>
        <dbReference type="Pfam" id="PF00535"/>
    </source>
</evidence>
<dbReference type="Pfam" id="PF00535">
    <property type="entry name" value="Glycos_transf_2"/>
    <property type="match status" value="1"/>
</dbReference>
<dbReference type="PANTHER" id="PTHR22916">
    <property type="entry name" value="GLYCOSYLTRANSFERASE"/>
    <property type="match status" value="1"/>
</dbReference>
<protein>
    <recommendedName>
        <fullName evidence="3">Glycosyltransferase 2-like domain-containing protein</fullName>
    </recommendedName>
</protein>
<dbReference type="EMBL" id="NFJD01000003">
    <property type="protein sequence ID" value="OUO56598.1"/>
    <property type="molecule type" value="Genomic_DNA"/>
</dbReference>
<evidence type="ECO:0000256" key="1">
    <source>
        <dbReference type="ARBA" id="ARBA00022676"/>
    </source>
</evidence>
<evidence type="ECO:0000313" key="5">
    <source>
        <dbReference type="Proteomes" id="UP000196368"/>
    </source>
</evidence>
<comment type="caution">
    <text evidence="4">The sequence shown here is derived from an EMBL/GenBank/DDBJ whole genome shotgun (WGS) entry which is preliminary data.</text>
</comment>
<dbReference type="RefSeq" id="WP_087288677.1">
    <property type="nucleotide sequence ID" value="NZ_NFJD01000003.1"/>
</dbReference>
<sequence length="303" mass="34517">MPSVKVSVIVPVYNQQAYLTQCLESLQNQTLREIEILCVNDGSTDESWSLMQEFAARDSRFVLLNQPNQGTGRARNAALARARGEYVGFMDGDDFVDADYFEKLYQKAKEDRADVCCALDRREINGIQVQEVSTPVFAEADKFKKQLVFTAAQVWSKLFLRAFVQQYPLQNAVSRREQEIAFSIPAVLLARRISWVAGAYYNYRIQSASACRKPITRQDCEELPRIYAAMLALPLAEPQRRLVMARLKTNMQAYLRQVSFSRRIVLFRSALQTIPSFGWDGKYAGAYFWAKLWAGKGATGENK</sequence>
<dbReference type="GO" id="GO:0016758">
    <property type="term" value="F:hexosyltransferase activity"/>
    <property type="evidence" value="ECO:0007669"/>
    <property type="project" value="UniProtKB-ARBA"/>
</dbReference>
<feature type="domain" description="Glycosyltransferase 2-like" evidence="3">
    <location>
        <begin position="7"/>
        <end position="134"/>
    </location>
</feature>
<keyword evidence="1" id="KW-0328">Glycosyltransferase</keyword>
<dbReference type="SUPFAM" id="SSF53448">
    <property type="entry name" value="Nucleotide-diphospho-sugar transferases"/>
    <property type="match status" value="1"/>
</dbReference>